<dbReference type="Proteomes" id="UP001526426">
    <property type="component" value="Unassembled WGS sequence"/>
</dbReference>
<evidence type="ECO:0000256" key="3">
    <source>
        <dbReference type="SAM" id="Coils"/>
    </source>
</evidence>
<accession>A0ABT3L4F3</accession>
<dbReference type="SUPFAM" id="SSF58104">
    <property type="entry name" value="Methyl-accepting chemotaxis protein (MCP) signaling domain"/>
    <property type="match status" value="1"/>
</dbReference>
<dbReference type="PANTHER" id="PTHR32089">
    <property type="entry name" value="METHYL-ACCEPTING CHEMOTAXIS PROTEIN MCPB"/>
    <property type="match status" value="1"/>
</dbReference>
<gene>
    <name evidence="6" type="ORF">K4A83_06175</name>
</gene>
<keyword evidence="7" id="KW-1185">Reference proteome</keyword>
<keyword evidence="4" id="KW-1133">Transmembrane helix</keyword>
<evidence type="ECO:0000313" key="6">
    <source>
        <dbReference type="EMBL" id="MCW6035860.1"/>
    </source>
</evidence>
<sequence>MTVITGDHAGSIIAQRLLPTAILFPPTLCWLVLVGFRQDVYSPEMGISILGILNIIIFAVLIWWNSLTMSHIDLRRSQAEASLKQTLDELELKVQQQESLALQLQKTFTKITTSMNELAASSNSTAQQATAADQQAQKALNLCQKGTVTVAHSQQVMTQLEENVTAIGLEIVNTQQKASQIADISGLVKDLANQTNMLALNAAIEAVNAGEYGRGFGVVASEIRKLADQSKTYAETINLLVSQIQNAVQKTSTVTEQGIQTVTENVQVVEQTASAFTGVLNSIEKIVVNNEQISLTANQQAIAIQQVVNIVNEVHIDKT</sequence>
<evidence type="ECO:0000259" key="5">
    <source>
        <dbReference type="PROSITE" id="PS50111"/>
    </source>
</evidence>
<feature type="coiled-coil region" evidence="3">
    <location>
        <begin position="80"/>
        <end position="107"/>
    </location>
</feature>
<dbReference type="RefSeq" id="WP_265263576.1">
    <property type="nucleotide sequence ID" value="NZ_JAIHOM010000022.1"/>
</dbReference>
<evidence type="ECO:0000256" key="2">
    <source>
        <dbReference type="PROSITE-ProRule" id="PRU00284"/>
    </source>
</evidence>
<organism evidence="6 7">
    <name type="scientific">Spirulina subsalsa FACHB-351</name>
    <dbReference type="NCBI Taxonomy" id="234711"/>
    <lineage>
        <taxon>Bacteria</taxon>
        <taxon>Bacillati</taxon>
        <taxon>Cyanobacteriota</taxon>
        <taxon>Cyanophyceae</taxon>
        <taxon>Spirulinales</taxon>
        <taxon>Spirulinaceae</taxon>
        <taxon>Spirulina</taxon>
    </lineage>
</organism>
<dbReference type="InterPro" id="IPR004089">
    <property type="entry name" value="MCPsignal_dom"/>
</dbReference>
<name>A0ABT3L4F3_9CYAN</name>
<comment type="caution">
    <text evidence="6">The sequence shown here is derived from an EMBL/GenBank/DDBJ whole genome shotgun (WGS) entry which is preliminary data.</text>
</comment>
<keyword evidence="1 2" id="KW-0807">Transducer</keyword>
<dbReference type="EMBL" id="JAIHOM010000022">
    <property type="protein sequence ID" value="MCW6035860.1"/>
    <property type="molecule type" value="Genomic_DNA"/>
</dbReference>
<feature type="domain" description="Methyl-accepting transducer" evidence="5">
    <location>
        <begin position="79"/>
        <end position="315"/>
    </location>
</feature>
<dbReference type="PANTHER" id="PTHR32089:SF112">
    <property type="entry name" value="LYSOZYME-LIKE PROTEIN-RELATED"/>
    <property type="match status" value="1"/>
</dbReference>
<feature type="transmembrane region" description="Helical" evidence="4">
    <location>
        <begin position="12"/>
        <end position="33"/>
    </location>
</feature>
<dbReference type="PROSITE" id="PS50111">
    <property type="entry name" value="CHEMOTAXIS_TRANSDUC_2"/>
    <property type="match status" value="1"/>
</dbReference>
<reference evidence="6 7" key="1">
    <citation type="submission" date="2021-08" db="EMBL/GenBank/DDBJ databases">
        <title>Draft genome sequence of Spirulina subsalsa with high tolerance to salinity and hype-accumulation of phycocyanin.</title>
        <authorList>
            <person name="Pei H."/>
            <person name="Jiang L."/>
        </authorList>
    </citation>
    <scope>NUCLEOTIDE SEQUENCE [LARGE SCALE GENOMIC DNA]</scope>
    <source>
        <strain evidence="6 7">FACHB-351</strain>
    </source>
</reference>
<evidence type="ECO:0000313" key="7">
    <source>
        <dbReference type="Proteomes" id="UP001526426"/>
    </source>
</evidence>
<dbReference type="SMART" id="SM00283">
    <property type="entry name" value="MA"/>
    <property type="match status" value="1"/>
</dbReference>
<dbReference type="Gene3D" id="1.10.287.950">
    <property type="entry name" value="Methyl-accepting chemotaxis protein"/>
    <property type="match status" value="1"/>
</dbReference>
<protein>
    <recommendedName>
        <fullName evidence="5">Methyl-accepting transducer domain-containing protein</fullName>
    </recommendedName>
</protein>
<proteinExistence type="predicted"/>
<evidence type="ECO:0000256" key="4">
    <source>
        <dbReference type="SAM" id="Phobius"/>
    </source>
</evidence>
<keyword evidence="4" id="KW-0812">Transmembrane</keyword>
<feature type="transmembrane region" description="Helical" evidence="4">
    <location>
        <begin position="45"/>
        <end position="64"/>
    </location>
</feature>
<keyword evidence="3" id="KW-0175">Coiled coil</keyword>
<keyword evidence="4" id="KW-0472">Membrane</keyword>
<dbReference type="Pfam" id="PF00015">
    <property type="entry name" value="MCPsignal"/>
    <property type="match status" value="1"/>
</dbReference>
<evidence type="ECO:0000256" key="1">
    <source>
        <dbReference type="ARBA" id="ARBA00023224"/>
    </source>
</evidence>